<organism evidence="1">
    <name type="scientific">Palpitomonas bilix</name>
    <dbReference type="NCBI Taxonomy" id="652834"/>
    <lineage>
        <taxon>Eukaryota</taxon>
        <taxon>Eukaryota incertae sedis</taxon>
    </lineage>
</organism>
<gene>
    <name evidence="1" type="ORF">PBIL07802_LOCUS13340</name>
</gene>
<protein>
    <submittedName>
        <fullName evidence="1">Uncharacterized protein</fullName>
    </submittedName>
</protein>
<evidence type="ECO:0000313" key="1">
    <source>
        <dbReference type="EMBL" id="CAE0251133.1"/>
    </source>
</evidence>
<proteinExistence type="predicted"/>
<dbReference type="EMBL" id="HBIB01020641">
    <property type="protein sequence ID" value="CAE0251133.1"/>
    <property type="molecule type" value="Transcribed_RNA"/>
</dbReference>
<name>A0A7S3G4L8_9EUKA</name>
<reference evidence="1" key="1">
    <citation type="submission" date="2021-01" db="EMBL/GenBank/DDBJ databases">
        <authorList>
            <person name="Corre E."/>
            <person name="Pelletier E."/>
            <person name="Niang G."/>
            <person name="Scheremetjew M."/>
            <person name="Finn R."/>
            <person name="Kale V."/>
            <person name="Holt S."/>
            <person name="Cochrane G."/>
            <person name="Meng A."/>
            <person name="Brown T."/>
            <person name="Cohen L."/>
        </authorList>
    </citation>
    <scope>NUCLEOTIDE SEQUENCE</scope>
    <source>
        <strain evidence="1">NIES-2562</strain>
    </source>
</reference>
<dbReference type="AlphaFoldDB" id="A0A7S3G4L8"/>
<accession>A0A7S3G4L8</accession>
<sequence length="132" mass="14929">MSAKLLVSVILNTNARTHLQKGVHNRMTLNTSIPAHQHTSNRQPAKHRSTQLPVAYFFSPFSFSHIEVLAFSRFSLFHSPLPHGILPNACPVHAFTPLPPIIANVHKCKLHARCLCGNFFFCMRVCAEFEQR</sequence>